<dbReference type="HOGENOM" id="CLU_3221150_0_0_5"/>
<dbReference type="RefSeq" id="WP_014330246.1">
    <property type="nucleotide sequence ID" value="NC_016812.1"/>
</dbReference>
<sequence>MSTEVPEILLAHYLKTLKLPTFQALSARSWDFGQVEERLVNVRV</sequence>
<protein>
    <submittedName>
        <fullName evidence="1">Uncharacterized protein</fullName>
    </submittedName>
</protein>
<accession>G9A3B2</accession>
<dbReference type="PATRIC" id="fig|380.5.peg.3567"/>
<dbReference type="AlphaFoldDB" id="G9A3B2"/>
<dbReference type="Proteomes" id="UP000007735">
    <property type="component" value="Chromosome"/>
</dbReference>
<dbReference type="KEGG" id="sfh:SFHH103_03368"/>
<proteinExistence type="predicted"/>
<gene>
    <name evidence="1" type="ordered locus">SFHH103_03368</name>
</gene>
<reference evidence="1 2" key="1">
    <citation type="journal article" date="2012" name="J. Bacteriol.">
        <title>Genome sequence of the soybean symbiont Sinorhizobium fredii HH103.</title>
        <authorList>
            <person name="Weidner S."/>
            <person name="Becker A."/>
            <person name="Bonilla I."/>
            <person name="Jaenicke S."/>
            <person name="Lloret J."/>
            <person name="Margaret I."/>
            <person name="Puhler A."/>
            <person name="Ruiz-Sainz J.E."/>
            <person name="Schneiker-Bekel S."/>
            <person name="Szczepanowski R."/>
            <person name="Vinardell J.M."/>
            <person name="Zehner S."/>
            <person name="Gottfert M."/>
        </authorList>
    </citation>
    <scope>NUCLEOTIDE SEQUENCE [LARGE SCALE GENOMIC DNA]</scope>
    <source>
        <strain evidence="1 2">HH103</strain>
    </source>
</reference>
<name>G9A3B2_SINF1</name>
<dbReference type="EMBL" id="HE616890">
    <property type="protein sequence ID" value="CCE97860.1"/>
    <property type="molecule type" value="Genomic_DNA"/>
</dbReference>
<evidence type="ECO:0000313" key="1">
    <source>
        <dbReference type="EMBL" id="CCE97860.1"/>
    </source>
</evidence>
<evidence type="ECO:0000313" key="2">
    <source>
        <dbReference type="Proteomes" id="UP000007735"/>
    </source>
</evidence>
<organism evidence="1 2">
    <name type="scientific">Sinorhizobium fredii (strain HH103)</name>
    <dbReference type="NCBI Taxonomy" id="1117943"/>
    <lineage>
        <taxon>Bacteria</taxon>
        <taxon>Pseudomonadati</taxon>
        <taxon>Pseudomonadota</taxon>
        <taxon>Alphaproteobacteria</taxon>
        <taxon>Hyphomicrobiales</taxon>
        <taxon>Rhizobiaceae</taxon>
        <taxon>Sinorhizobium/Ensifer group</taxon>
        <taxon>Sinorhizobium</taxon>
    </lineage>
</organism>